<keyword evidence="3" id="KW-1185">Reference proteome</keyword>
<dbReference type="SUPFAM" id="SSF53335">
    <property type="entry name" value="S-adenosyl-L-methionine-dependent methyltransferases"/>
    <property type="match status" value="1"/>
</dbReference>
<dbReference type="Proteomes" id="UP001498398">
    <property type="component" value="Unassembled WGS sequence"/>
</dbReference>
<evidence type="ECO:0000313" key="1">
    <source>
        <dbReference type="EMBL" id="KAK7436760.1"/>
    </source>
</evidence>
<gene>
    <name evidence="2" type="ORF">VKT23_009809</name>
    <name evidence="1" type="ORF">VKT23_019017</name>
</gene>
<dbReference type="InterPro" id="IPR029063">
    <property type="entry name" value="SAM-dependent_MTases_sf"/>
</dbReference>
<dbReference type="Gene3D" id="3.40.50.150">
    <property type="entry name" value="Vaccinia Virus protein VP39"/>
    <property type="match status" value="1"/>
</dbReference>
<evidence type="ECO:0000313" key="3">
    <source>
        <dbReference type="Proteomes" id="UP001498398"/>
    </source>
</evidence>
<dbReference type="EMBL" id="JBANRG010000017">
    <property type="protein sequence ID" value="KAK7458803.1"/>
    <property type="molecule type" value="Genomic_DNA"/>
</dbReference>
<sequence>MSTAPTNPLSHHPKALAVLSRLHALSIEQEKARGARGKHFPKLSNFGPFSDDADLANPSDFVEELVALDEDKAQAMYMILRAMGAMRVVEAGTSYGVSLIYLLCAVIDNAKNAKVDRLPPLVIGTELEPAKVSKALSHVQEAFDGRTPEILNLLQGDLLETIPALALPDSSVDALLLDIWAPLALPVLKMMLPKLRKGAVVFLDNSISSVERYKDVLEFLRSGDDETRMFKSISLPFDGGFEMCVYEGN</sequence>
<reference evidence="2 3" key="1">
    <citation type="submission" date="2024-01" db="EMBL/GenBank/DDBJ databases">
        <title>A draft genome for the cacao thread blight pathogen Marasmiellus scandens.</title>
        <authorList>
            <person name="Baruah I.K."/>
            <person name="Leung J."/>
            <person name="Bukari Y."/>
            <person name="Amoako-Attah I."/>
            <person name="Meinhardt L.W."/>
            <person name="Bailey B.A."/>
            <person name="Cohen S.P."/>
        </authorList>
    </citation>
    <scope>NUCLEOTIDE SEQUENCE [LARGE SCALE GENOMIC DNA]</scope>
    <source>
        <strain evidence="2 3">GH-19</strain>
    </source>
</reference>
<name>A0ABR1JJA8_9AGAR</name>
<dbReference type="Pfam" id="PF13578">
    <property type="entry name" value="Methyltransf_24"/>
    <property type="match status" value="1"/>
</dbReference>
<protein>
    <recommendedName>
        <fullName evidence="4">O-methyltransferase</fullName>
    </recommendedName>
</protein>
<comment type="caution">
    <text evidence="2">The sequence shown here is derived from an EMBL/GenBank/DDBJ whole genome shotgun (WGS) entry which is preliminary data.</text>
</comment>
<dbReference type="PANTHER" id="PTHR43167:SF1">
    <property type="entry name" value="PUTATIVE (AFU_ORTHOLOGUE AFUA_6G01830)-RELATED"/>
    <property type="match status" value="1"/>
</dbReference>
<dbReference type="EMBL" id="JBANRG010000091">
    <property type="protein sequence ID" value="KAK7436760.1"/>
    <property type="molecule type" value="Genomic_DNA"/>
</dbReference>
<dbReference type="PANTHER" id="PTHR43167">
    <property type="entry name" value="PUTATIVE (AFU_ORTHOLOGUE AFUA_6G01830)-RELATED"/>
    <property type="match status" value="1"/>
</dbReference>
<organism evidence="2 3">
    <name type="scientific">Marasmiellus scandens</name>
    <dbReference type="NCBI Taxonomy" id="2682957"/>
    <lineage>
        <taxon>Eukaryota</taxon>
        <taxon>Fungi</taxon>
        <taxon>Dikarya</taxon>
        <taxon>Basidiomycota</taxon>
        <taxon>Agaricomycotina</taxon>
        <taxon>Agaricomycetes</taxon>
        <taxon>Agaricomycetidae</taxon>
        <taxon>Agaricales</taxon>
        <taxon>Marasmiineae</taxon>
        <taxon>Omphalotaceae</taxon>
        <taxon>Marasmiellus</taxon>
    </lineage>
</organism>
<evidence type="ECO:0000313" key="2">
    <source>
        <dbReference type="EMBL" id="KAK7458803.1"/>
    </source>
</evidence>
<accession>A0ABR1JJA8</accession>
<evidence type="ECO:0008006" key="4">
    <source>
        <dbReference type="Google" id="ProtNLM"/>
    </source>
</evidence>
<proteinExistence type="predicted"/>